<dbReference type="GO" id="GO:0009252">
    <property type="term" value="P:peptidoglycan biosynthetic process"/>
    <property type="evidence" value="ECO:0007669"/>
    <property type="project" value="UniProtKB-UniRule"/>
</dbReference>
<keyword evidence="10" id="KW-1185">Reference proteome</keyword>
<dbReference type="GO" id="GO:0071555">
    <property type="term" value="P:cell wall organization"/>
    <property type="evidence" value="ECO:0007669"/>
    <property type="project" value="UniProtKB-KW"/>
</dbReference>
<proteinExistence type="inferred from homology"/>
<accession>A0A5M6HIL0</accession>
<dbReference type="FunFam" id="3.30.160.60:FF:000242">
    <property type="entry name" value="Endolytic murein transglycosylase"/>
    <property type="match status" value="1"/>
</dbReference>
<keyword evidence="6 7" id="KW-0961">Cell wall biogenesis/degradation</keyword>
<dbReference type="InterPro" id="IPR003770">
    <property type="entry name" value="MLTG-like"/>
</dbReference>
<evidence type="ECO:0000256" key="1">
    <source>
        <dbReference type="ARBA" id="ARBA00022475"/>
    </source>
</evidence>
<gene>
    <name evidence="7 9" type="primary">mltG</name>
    <name evidence="9" type="ORF">F1193_16510</name>
</gene>
<keyword evidence="5 7" id="KW-0456">Lyase</keyword>
<evidence type="ECO:0000256" key="3">
    <source>
        <dbReference type="ARBA" id="ARBA00022989"/>
    </source>
</evidence>
<dbReference type="NCBIfam" id="TIGR00247">
    <property type="entry name" value="endolytic transglycosylase MltG"/>
    <property type="match status" value="1"/>
</dbReference>
<organism evidence="9 10">
    <name type="scientific">Blastochloris sulfoviridis</name>
    <dbReference type="NCBI Taxonomy" id="50712"/>
    <lineage>
        <taxon>Bacteria</taxon>
        <taxon>Pseudomonadati</taxon>
        <taxon>Pseudomonadota</taxon>
        <taxon>Alphaproteobacteria</taxon>
        <taxon>Hyphomicrobiales</taxon>
        <taxon>Blastochloridaceae</taxon>
        <taxon>Blastochloris</taxon>
    </lineage>
</organism>
<dbReference type="PANTHER" id="PTHR30518:SF2">
    <property type="entry name" value="ENDOLYTIC MUREIN TRANSGLYCOSYLASE"/>
    <property type="match status" value="1"/>
</dbReference>
<dbReference type="GO" id="GO:0008932">
    <property type="term" value="F:lytic endotransglycosylase activity"/>
    <property type="evidence" value="ECO:0007669"/>
    <property type="project" value="UniProtKB-UniRule"/>
</dbReference>
<dbReference type="OrthoDB" id="9814591at2"/>
<feature type="region of interest" description="Disordered" evidence="8">
    <location>
        <begin position="302"/>
        <end position="331"/>
    </location>
</feature>
<dbReference type="GO" id="GO:0005886">
    <property type="term" value="C:plasma membrane"/>
    <property type="evidence" value="ECO:0007669"/>
    <property type="project" value="UniProtKB-UniRule"/>
</dbReference>
<dbReference type="Gene3D" id="3.30.1490.480">
    <property type="entry name" value="Endolytic murein transglycosylase"/>
    <property type="match status" value="1"/>
</dbReference>
<feature type="compositionally biased region" description="Low complexity" evidence="8">
    <location>
        <begin position="309"/>
        <end position="323"/>
    </location>
</feature>
<evidence type="ECO:0000256" key="2">
    <source>
        <dbReference type="ARBA" id="ARBA00022692"/>
    </source>
</evidence>
<dbReference type="AlphaFoldDB" id="A0A5M6HIL0"/>
<dbReference type="EMBL" id="VWPL01000054">
    <property type="protein sequence ID" value="KAA5595605.1"/>
    <property type="molecule type" value="Genomic_DNA"/>
</dbReference>
<feature type="site" description="Important for catalytic activity" evidence="7">
    <location>
        <position position="184"/>
    </location>
</feature>
<keyword evidence="7" id="KW-0997">Cell inner membrane</keyword>
<evidence type="ECO:0000313" key="10">
    <source>
        <dbReference type="Proteomes" id="UP000323886"/>
    </source>
</evidence>
<comment type="similarity">
    <text evidence="7">Belongs to the transglycosylase MltG family.</text>
</comment>
<keyword evidence="2 7" id="KW-0812">Transmembrane</keyword>
<dbReference type="HAMAP" id="MF_02065">
    <property type="entry name" value="MltG"/>
    <property type="match status" value="1"/>
</dbReference>
<dbReference type="Gene3D" id="3.30.160.60">
    <property type="entry name" value="Classic Zinc Finger"/>
    <property type="match status" value="1"/>
</dbReference>
<keyword evidence="3 7" id="KW-1133">Transmembrane helix</keyword>
<evidence type="ECO:0000256" key="6">
    <source>
        <dbReference type="ARBA" id="ARBA00023316"/>
    </source>
</evidence>
<comment type="function">
    <text evidence="7">Functions as a peptidoglycan terminase that cleaves nascent peptidoglycan strands endolytically to terminate their elongation.</text>
</comment>
<evidence type="ECO:0000256" key="4">
    <source>
        <dbReference type="ARBA" id="ARBA00023136"/>
    </source>
</evidence>
<evidence type="ECO:0000256" key="7">
    <source>
        <dbReference type="HAMAP-Rule" id="MF_02065"/>
    </source>
</evidence>
<comment type="caution">
    <text evidence="9">The sequence shown here is derived from an EMBL/GenBank/DDBJ whole genome shotgun (WGS) entry which is preliminary data.</text>
</comment>
<sequence length="331" mass="36267">MATLSYSEALLRRPGPLAAEKVVNLSRTSGFRDIGDQLEREGVVDNAWAFVAGVMLRQARQDLKAGEYLFPRGASLNDVIGIIVTGKSVLHQITVPEGLTSEQTVARLLENDVLTGPIREIPREGSLLPETYRFNRGITREQIVQRMAADQRRVVAEIWAKRAPNLPLHSPEDLVTLASIVEKETGKPAERARVAAVFLNRLSRRMKLQSDPTIIYGLVGGKGALGRPIYRSDIERPTAYNTYVIDGLPPGPIANPGRAALEAAANPADTRDLYFVADGTGGHAFAETLEEHNRNVARWREIERQQNGQAAPPAAAPAPTQRPTLPPRSRN</sequence>
<keyword evidence="4 7" id="KW-0472">Membrane</keyword>
<protein>
    <recommendedName>
        <fullName evidence="7">Endolytic murein transglycosylase</fullName>
        <ecNumber evidence="7">4.2.2.29</ecNumber>
    </recommendedName>
    <alternativeName>
        <fullName evidence="7">Peptidoglycan lytic transglycosylase</fullName>
    </alternativeName>
    <alternativeName>
        <fullName evidence="7">Peptidoglycan polymerization terminase</fullName>
    </alternativeName>
</protein>
<keyword evidence="1 7" id="KW-1003">Cell membrane</keyword>
<dbReference type="EC" id="4.2.2.29" evidence="7"/>
<evidence type="ECO:0000256" key="5">
    <source>
        <dbReference type="ARBA" id="ARBA00023239"/>
    </source>
</evidence>
<name>A0A5M6HIL0_9HYPH</name>
<dbReference type="CDD" id="cd08010">
    <property type="entry name" value="MltG_like"/>
    <property type="match status" value="1"/>
</dbReference>
<comment type="catalytic activity">
    <reaction evidence="7">
        <text>a peptidoglycan chain = a peptidoglycan chain with N-acetyl-1,6-anhydromuramyl-[peptide] at the reducing end + a peptidoglycan chain with N-acetylglucosamine at the non-reducing end.</text>
        <dbReference type="EC" id="4.2.2.29"/>
    </reaction>
</comment>
<reference evidence="9 10" key="1">
    <citation type="submission" date="2019-09" db="EMBL/GenBank/DDBJ databases">
        <title>Draft Whole-Genome sequence of Blastochloris sulfoviridis DSM 729.</title>
        <authorList>
            <person name="Meyer T.E."/>
            <person name="Kyndt J.A."/>
        </authorList>
    </citation>
    <scope>NUCLEOTIDE SEQUENCE [LARGE SCALE GENOMIC DNA]</scope>
    <source>
        <strain evidence="9 10">DSM 729</strain>
    </source>
</reference>
<evidence type="ECO:0000313" key="9">
    <source>
        <dbReference type="EMBL" id="KAA5595605.1"/>
    </source>
</evidence>
<dbReference type="Proteomes" id="UP000323886">
    <property type="component" value="Unassembled WGS sequence"/>
</dbReference>
<evidence type="ECO:0000256" key="8">
    <source>
        <dbReference type="SAM" id="MobiDB-lite"/>
    </source>
</evidence>
<dbReference type="Pfam" id="PF02618">
    <property type="entry name" value="YceG"/>
    <property type="match status" value="1"/>
</dbReference>
<dbReference type="PANTHER" id="PTHR30518">
    <property type="entry name" value="ENDOLYTIC MUREIN TRANSGLYCOSYLASE"/>
    <property type="match status" value="1"/>
</dbReference>